<dbReference type="InterPro" id="IPR055421">
    <property type="entry name" value="TMEM132_3rd"/>
</dbReference>
<dbReference type="EMBL" id="AFYH01006761">
    <property type="status" value="NOT_ANNOTATED_CDS"/>
    <property type="molecule type" value="Genomic_DNA"/>
</dbReference>
<evidence type="ECO:0000259" key="8">
    <source>
        <dbReference type="Pfam" id="PF15705"/>
    </source>
</evidence>
<feature type="region of interest" description="Disordered" evidence="6">
    <location>
        <begin position="799"/>
        <end position="856"/>
    </location>
</feature>
<dbReference type="InterPro" id="IPR031435">
    <property type="entry name" value="TMEM132_N"/>
</dbReference>
<keyword evidence="4 7" id="KW-1133">Transmembrane helix</keyword>
<protein>
    <recommendedName>
        <fullName evidence="17">Transmembrane protein 132D</fullName>
    </recommendedName>
</protein>
<dbReference type="InterPro" id="IPR055423">
    <property type="entry name" value="Ig_TMEM132_5th"/>
</dbReference>
<feature type="domain" description="Transmembrane protein TMEM132 second Ig-like" evidence="12">
    <location>
        <begin position="131"/>
        <end position="269"/>
    </location>
</feature>
<feature type="domain" description="Transmembrane protein TMEM132 C-terminal" evidence="9">
    <location>
        <begin position="892"/>
        <end position="976"/>
    </location>
</feature>
<dbReference type="STRING" id="7897.ENSLACP00000021525"/>
<evidence type="ECO:0000256" key="6">
    <source>
        <dbReference type="SAM" id="MobiDB-lite"/>
    </source>
</evidence>
<dbReference type="EMBL" id="AFYH01006754">
    <property type="status" value="NOT_ANNOTATED_CDS"/>
    <property type="molecule type" value="Genomic_DNA"/>
</dbReference>
<accession>H3BI04</accession>
<dbReference type="EMBL" id="AFYH01006758">
    <property type="status" value="NOT_ANNOTATED_CDS"/>
    <property type="molecule type" value="Genomic_DNA"/>
</dbReference>
<dbReference type="Ensembl" id="ENSLACT00000021666.1">
    <property type="protein sequence ID" value="ENSLACP00000021525.1"/>
    <property type="gene ID" value="ENSLACG00000018914.1"/>
</dbReference>
<proteinExistence type="inferred from homology"/>
<evidence type="ECO:0000256" key="7">
    <source>
        <dbReference type="SAM" id="Phobius"/>
    </source>
</evidence>
<dbReference type="InterPro" id="IPR031437">
    <property type="entry name" value="Ig_TMEM132_4th"/>
</dbReference>
<dbReference type="EMBL" id="AFYH01006753">
    <property type="status" value="NOT_ANNOTATED_CDS"/>
    <property type="molecule type" value="Genomic_DNA"/>
</dbReference>
<comment type="similarity">
    <text evidence="2">Belongs to the TMEM132 family.</text>
</comment>
<dbReference type="InterPro" id="IPR055424">
    <property type="entry name" value="Ig_TMEM132_6th"/>
</dbReference>
<feature type="transmembrane region" description="Helical" evidence="7">
    <location>
        <begin position="923"/>
        <end position="948"/>
    </location>
</feature>
<dbReference type="EMBL" id="AFYH01006756">
    <property type="status" value="NOT_ANNOTATED_CDS"/>
    <property type="molecule type" value="Genomic_DNA"/>
</dbReference>
<dbReference type="Bgee" id="ENSLACG00000018914">
    <property type="expression patterns" value="Expressed in chordate pharynx"/>
</dbReference>
<organism evidence="15 16">
    <name type="scientific">Latimeria chalumnae</name>
    <name type="common">Coelacanth</name>
    <dbReference type="NCBI Taxonomy" id="7897"/>
    <lineage>
        <taxon>Eukaryota</taxon>
        <taxon>Metazoa</taxon>
        <taxon>Chordata</taxon>
        <taxon>Craniata</taxon>
        <taxon>Vertebrata</taxon>
        <taxon>Euteleostomi</taxon>
        <taxon>Coelacanthiformes</taxon>
        <taxon>Coelacanthidae</taxon>
        <taxon>Latimeria</taxon>
    </lineage>
</organism>
<evidence type="ECO:0000313" key="15">
    <source>
        <dbReference type="Ensembl" id="ENSLACP00000021525.1"/>
    </source>
</evidence>
<feature type="compositionally biased region" description="Polar residues" evidence="6">
    <location>
        <begin position="821"/>
        <end position="832"/>
    </location>
</feature>
<name>H3BI04_LATCH</name>
<evidence type="ECO:0000256" key="1">
    <source>
        <dbReference type="ARBA" id="ARBA00004479"/>
    </source>
</evidence>
<dbReference type="Pfam" id="PF23486">
    <property type="entry name" value="Ig_TMEM132_5th"/>
    <property type="match status" value="1"/>
</dbReference>
<dbReference type="AlphaFoldDB" id="H3BI04"/>
<dbReference type="Pfam" id="PF16070">
    <property type="entry name" value="Ig_TMEM132_4th"/>
    <property type="match status" value="1"/>
</dbReference>
<keyword evidence="5 7" id="KW-0472">Membrane</keyword>
<evidence type="ECO:0000256" key="3">
    <source>
        <dbReference type="ARBA" id="ARBA00022692"/>
    </source>
</evidence>
<feature type="domain" description="Transmembrane protein TMEM132 N-terminal" evidence="8">
    <location>
        <begin position="52"/>
        <end position="114"/>
    </location>
</feature>
<dbReference type="InterPro" id="IPR055422">
    <property type="entry name" value="Ig_TMEM132_2nd"/>
</dbReference>
<dbReference type="HOGENOM" id="CLU_009871_0_0_1"/>
<evidence type="ECO:0000256" key="5">
    <source>
        <dbReference type="ARBA" id="ARBA00023136"/>
    </source>
</evidence>
<feature type="domain" description="Transmembrane protein TMEM132 cohesin-like" evidence="11">
    <location>
        <begin position="285"/>
        <end position="428"/>
    </location>
</feature>
<dbReference type="Pfam" id="PF23487">
    <property type="entry name" value="Ig_TMEM132_6th"/>
    <property type="match status" value="1"/>
</dbReference>
<dbReference type="FunCoup" id="H3BI04">
    <property type="interactions" value="206"/>
</dbReference>
<feature type="domain" description="Transmembrane protein TMEM132 sixth" evidence="14">
    <location>
        <begin position="667"/>
        <end position="781"/>
    </location>
</feature>
<reference evidence="15" key="3">
    <citation type="submission" date="2025-09" db="UniProtKB">
        <authorList>
            <consortium name="Ensembl"/>
        </authorList>
    </citation>
    <scope>IDENTIFICATION</scope>
</reference>
<dbReference type="eggNOG" id="KOG4789">
    <property type="taxonomic scope" value="Eukaryota"/>
</dbReference>
<dbReference type="EMBL" id="AFYH01006755">
    <property type="status" value="NOT_ANNOTATED_CDS"/>
    <property type="molecule type" value="Genomic_DNA"/>
</dbReference>
<dbReference type="InParanoid" id="H3BI04"/>
<evidence type="ECO:0008006" key="17">
    <source>
        <dbReference type="Google" id="ProtNLM"/>
    </source>
</evidence>
<evidence type="ECO:0000313" key="16">
    <source>
        <dbReference type="Proteomes" id="UP000008672"/>
    </source>
</evidence>
<dbReference type="Pfam" id="PF23481">
    <property type="entry name" value="Ig_TMEM132_2nd"/>
    <property type="match status" value="1"/>
</dbReference>
<evidence type="ECO:0000256" key="4">
    <source>
        <dbReference type="ARBA" id="ARBA00022989"/>
    </source>
</evidence>
<keyword evidence="3 7" id="KW-0812">Transmembrane</keyword>
<dbReference type="EMBL" id="AFYH01006762">
    <property type="status" value="NOT_ANNOTATED_CDS"/>
    <property type="molecule type" value="Genomic_DNA"/>
</dbReference>
<reference evidence="15" key="2">
    <citation type="submission" date="2025-08" db="UniProtKB">
        <authorList>
            <consortium name="Ensembl"/>
        </authorList>
    </citation>
    <scope>IDENTIFICATION</scope>
</reference>
<dbReference type="PANTHER" id="PTHR13388">
    <property type="entry name" value="DETONATOR, ISOFORM E"/>
    <property type="match status" value="1"/>
</dbReference>
<evidence type="ECO:0000259" key="11">
    <source>
        <dbReference type="Pfam" id="PF23039"/>
    </source>
</evidence>
<dbReference type="Proteomes" id="UP000008672">
    <property type="component" value="Unassembled WGS sequence"/>
</dbReference>
<evidence type="ECO:0000259" key="10">
    <source>
        <dbReference type="Pfam" id="PF16070"/>
    </source>
</evidence>
<dbReference type="GeneTree" id="ENSGT00940000154702"/>
<dbReference type="PANTHER" id="PTHR13388:SF4">
    <property type="entry name" value="TRANSMEMBRANE PROTEIN 132C"/>
    <property type="match status" value="1"/>
</dbReference>
<reference evidence="16" key="1">
    <citation type="submission" date="2011-08" db="EMBL/GenBank/DDBJ databases">
        <title>The draft genome of Latimeria chalumnae.</title>
        <authorList>
            <person name="Di Palma F."/>
            <person name="Alfoldi J."/>
            <person name="Johnson J."/>
            <person name="Berlin A."/>
            <person name="Gnerre S."/>
            <person name="Jaffe D."/>
            <person name="MacCallum I."/>
            <person name="Young S."/>
            <person name="Walker B.J."/>
            <person name="Lander E."/>
            <person name="Lindblad-Toh K."/>
        </authorList>
    </citation>
    <scope>NUCLEOTIDE SEQUENCE [LARGE SCALE GENOMIC DNA]</scope>
    <source>
        <strain evidence="16">Wild caught</strain>
    </source>
</reference>
<sequence>ACNSRIGLLSRQIQHKGQMFTQLLPVFSIVAEGRGNLDSTQRFSSLPTYLPVNYQIHNAETSFFLKEANQDIMRNASLQSRVEPFFIHKARSPPIVNASYGPFSIEQEVSLDLLQISNPFSSTNKFTFDWKIKAYIIDDRIYFNKPKVQTLFYVVGRDWDDYSTTKRLPCIKMFAFWETREISGTCRLKGDLGLCVAELELLPSWFSPPTVVPARKKPTEQSEGTPVELYYMFQEVDEKGECAAEHMKKGDSVRSEQDEVDMIIPPLQRIGSVHLYLGPRSPQETELKLDDNILVHYLSKSVKQGNIATFHISISDGSAEDQFTLRAKMKKGLNILHVRAINPHLWNVNEEIESGEKHSAATVMCQRISTALEKRVDGSSWRVMNIDFEIDGSSSFSGTQLITWEVEYPRKTTSTLAVTEIYVSQKDLAGIIPLAMDSEILNTAILTGRTVAVPVKVITVEEDSTVTDVSEFVKCVSSDEDVIKVSERCDYVFVNGKEMKGKVNALVNFTYQYLNAPLEMTVWVPRLPLQIEVSDTELSQIKGWRVPIISNKRMTRESDDDDDDERKGRGCTLQYQHALVRVLTHFVTEPSDPGGQLIFMLGSDWQFEITDLVNDFLKVEEPRIVKLQDGRILIGQELGMTTIQVLSPLSDSILAEKTVTVLDDKVTITDMGVQLLSGLSLTLHLSATSNRATFATTVAQEQLHKPKQEAIISAWIQFSDGSVTPLDIYDAKDFSLTATSLDEVIVSTYQDTQSWPVVVAEGEGQGILIKVEMVISETCQKSKRKSILAVGSGSLKVKFGQNDANTNADNHEYGGEDTDLENPSSDRNQNTAGFERTGQDQQYYRGSSSDREESTIRKFSTTVKSINNKNINRNKLSDANKPFQNIPTDFINFPAQVDKPRNNGATEENNLVQTHRGLTDLEIGMYALLCVFCLAILVFLINCITFALKYRHKQVPVEGEGSMNHSHDWVGLGNGAELLQNHALSQQDDEHTTVLDRRVGFQESNLTLNGSIQKNVKGQVYRSVGSTFSNGKEQKIEPSISPTSKRKRVKFTTFTTIPPDDGSPTINPILMANDNDIKWVCQDMDAGDCKELRNYMERLQENV</sequence>
<feature type="domain" description="Transmembrane protein family 132 fourth" evidence="10">
    <location>
        <begin position="430"/>
        <end position="527"/>
    </location>
</feature>
<keyword evidence="16" id="KW-1185">Reference proteome</keyword>
<feature type="domain" description="Transmembrane protein TMEM132 fifth" evidence="13">
    <location>
        <begin position="530"/>
        <end position="666"/>
    </location>
</feature>
<evidence type="ECO:0000259" key="12">
    <source>
        <dbReference type="Pfam" id="PF23481"/>
    </source>
</evidence>
<dbReference type="GO" id="GO:0016020">
    <property type="term" value="C:membrane"/>
    <property type="evidence" value="ECO:0007669"/>
    <property type="project" value="UniProtKB-SubCell"/>
</dbReference>
<dbReference type="Pfam" id="PF15705">
    <property type="entry name" value="TMEM132_N"/>
    <property type="match status" value="1"/>
</dbReference>
<dbReference type="EMBL" id="AFYH01006760">
    <property type="status" value="NOT_ANNOTATED_CDS"/>
    <property type="molecule type" value="Genomic_DNA"/>
</dbReference>
<dbReference type="EMBL" id="AFYH01006759">
    <property type="status" value="NOT_ANNOTATED_CDS"/>
    <property type="molecule type" value="Genomic_DNA"/>
</dbReference>
<evidence type="ECO:0000259" key="14">
    <source>
        <dbReference type="Pfam" id="PF23487"/>
    </source>
</evidence>
<dbReference type="EMBL" id="AFYH01006757">
    <property type="status" value="NOT_ANNOTATED_CDS"/>
    <property type="molecule type" value="Genomic_DNA"/>
</dbReference>
<comment type="subcellular location">
    <subcellularLocation>
        <location evidence="1">Membrane</location>
        <topology evidence="1">Single-pass type I membrane protein</topology>
    </subcellularLocation>
</comment>
<dbReference type="Pfam" id="PF23039">
    <property type="entry name" value="TMEM132_3rd"/>
    <property type="match status" value="1"/>
</dbReference>
<dbReference type="OMA" id="FRGCVRV"/>
<dbReference type="InterPro" id="IPR031436">
    <property type="entry name" value="TMEM132_C"/>
</dbReference>
<dbReference type="Pfam" id="PF15706">
    <property type="entry name" value="TMEM132_C"/>
    <property type="match status" value="1"/>
</dbReference>
<evidence type="ECO:0000256" key="2">
    <source>
        <dbReference type="ARBA" id="ARBA00006166"/>
    </source>
</evidence>
<evidence type="ECO:0000259" key="9">
    <source>
        <dbReference type="Pfam" id="PF15706"/>
    </source>
</evidence>
<evidence type="ECO:0000259" key="13">
    <source>
        <dbReference type="Pfam" id="PF23486"/>
    </source>
</evidence>
<dbReference type="InterPro" id="IPR026307">
    <property type="entry name" value="TMEM132"/>
</dbReference>